<dbReference type="InterPro" id="IPR000994">
    <property type="entry name" value="Pept_M24"/>
</dbReference>
<dbReference type="InterPro" id="IPR036005">
    <property type="entry name" value="Creatinase/aminopeptidase-like"/>
</dbReference>
<dbReference type="PANTHER" id="PTHR46112:SF3">
    <property type="entry name" value="AMINOPEPTIDASE YPDF"/>
    <property type="match status" value="1"/>
</dbReference>
<dbReference type="Gene3D" id="3.40.350.10">
    <property type="entry name" value="Creatinase/prolidase N-terminal domain"/>
    <property type="match status" value="1"/>
</dbReference>
<evidence type="ECO:0000313" key="4">
    <source>
        <dbReference type="Proteomes" id="UP000260721"/>
    </source>
</evidence>
<organism evidence="3 4">
    <name type="scientific">Faecalicoccus pleomorphus</name>
    <dbReference type="NCBI Taxonomy" id="1323"/>
    <lineage>
        <taxon>Bacteria</taxon>
        <taxon>Bacillati</taxon>
        <taxon>Bacillota</taxon>
        <taxon>Erysipelotrichia</taxon>
        <taxon>Erysipelotrichales</taxon>
        <taxon>Erysipelotrichaceae</taxon>
        <taxon>Faecalicoccus</taxon>
    </lineage>
</organism>
<protein>
    <submittedName>
        <fullName evidence="3">M24 family metallopeptidase</fullName>
    </submittedName>
</protein>
<dbReference type="Gene3D" id="3.90.230.10">
    <property type="entry name" value="Creatinase/methionine aminopeptidase superfamily"/>
    <property type="match status" value="1"/>
</dbReference>
<gene>
    <name evidence="3" type="ORF">DXC78_07685</name>
</gene>
<dbReference type="AlphaFoldDB" id="A0A3E3E3N2"/>
<dbReference type="InterPro" id="IPR000587">
    <property type="entry name" value="Creatinase_N"/>
</dbReference>
<comment type="caution">
    <text evidence="3">The sequence shown here is derived from an EMBL/GenBank/DDBJ whole genome shotgun (WGS) entry which is preliminary data.</text>
</comment>
<dbReference type="PANTHER" id="PTHR46112">
    <property type="entry name" value="AMINOPEPTIDASE"/>
    <property type="match status" value="1"/>
</dbReference>
<evidence type="ECO:0000259" key="1">
    <source>
        <dbReference type="Pfam" id="PF00557"/>
    </source>
</evidence>
<dbReference type="EMBL" id="QUSK01000015">
    <property type="protein sequence ID" value="RGD76204.1"/>
    <property type="molecule type" value="Genomic_DNA"/>
</dbReference>
<dbReference type="InterPro" id="IPR050659">
    <property type="entry name" value="Peptidase_M24B"/>
</dbReference>
<dbReference type="SUPFAM" id="SSF55920">
    <property type="entry name" value="Creatinase/aminopeptidase"/>
    <property type="match status" value="1"/>
</dbReference>
<feature type="domain" description="Peptidase M24" evidence="1">
    <location>
        <begin position="134"/>
        <end position="337"/>
    </location>
</feature>
<reference evidence="3 4" key="1">
    <citation type="submission" date="2018-08" db="EMBL/GenBank/DDBJ databases">
        <title>A genome reference for cultivated species of the human gut microbiota.</title>
        <authorList>
            <person name="Zou Y."/>
            <person name="Xue W."/>
            <person name="Luo G."/>
        </authorList>
    </citation>
    <scope>NUCLEOTIDE SEQUENCE [LARGE SCALE GENOMIC DNA]</scope>
    <source>
        <strain evidence="3 4">TF08-11</strain>
    </source>
</reference>
<feature type="domain" description="Creatinase N-terminal" evidence="2">
    <location>
        <begin position="5"/>
        <end position="124"/>
    </location>
</feature>
<dbReference type="RefSeq" id="WP_117446490.1">
    <property type="nucleotide sequence ID" value="NZ_CALCIP010000002.1"/>
</dbReference>
<dbReference type="SUPFAM" id="SSF53092">
    <property type="entry name" value="Creatinase/prolidase N-terminal domain"/>
    <property type="match status" value="1"/>
</dbReference>
<sequence>MAKYIEKVQQMLQKQGADAVILQSKTMKKYIHTLTGSGCKILITKDKGYIFLDGRYLEEAREKEKDLEIWLVKNDMHTEIIRFLDVLHCSTIALEDSTTSVCIYQKYINNNLKVQLWDEELAMLRIIKEEEEIEKIQYAVDVADDVFACVKSQIHAGMSEYEISALLQYHAISKGATQMSFDTIVSSGPRTAFPHGRPTDRRIRRNEPIMIDFGVQMNNYQSDITRMLFIGAPAQAILEIYETVYEAQTTALSKIRSGMRGKDVDVIARSIIENRGYGEFFGHGLGHGIGIGDGSELPYLNPSSNTVLQENMLMSCEPGVYVPGVGGVRIEDDVLIKNGIGIALNHTSKELCIL</sequence>
<dbReference type="Proteomes" id="UP000260721">
    <property type="component" value="Unassembled WGS sequence"/>
</dbReference>
<name>A0A3E3E3N2_9FIRM</name>
<dbReference type="Pfam" id="PF00557">
    <property type="entry name" value="Peptidase_M24"/>
    <property type="match status" value="1"/>
</dbReference>
<evidence type="ECO:0000313" key="3">
    <source>
        <dbReference type="EMBL" id="RGD76204.1"/>
    </source>
</evidence>
<dbReference type="InterPro" id="IPR029149">
    <property type="entry name" value="Creatin/AminoP/Spt16_N"/>
</dbReference>
<dbReference type="Pfam" id="PF01321">
    <property type="entry name" value="Creatinase_N"/>
    <property type="match status" value="1"/>
</dbReference>
<evidence type="ECO:0000259" key="2">
    <source>
        <dbReference type="Pfam" id="PF01321"/>
    </source>
</evidence>
<accession>A0A3E3E3N2</accession>
<proteinExistence type="predicted"/>